<evidence type="ECO:0000313" key="1">
    <source>
        <dbReference type="EMBL" id="CRI34120.1"/>
    </source>
</evidence>
<name>A0A0K2YAV1_HELHE</name>
<gene>
    <name evidence="1" type="ORF">HHE01_09660</name>
</gene>
<dbReference type="AlphaFoldDB" id="A0A0K2YAV1"/>
<sequence length="61" mass="6717">MACLKSVDKQYSEIVCTCKLFTSEQIGFVPILECMTTQHTSTCNTTPKLALYIGPGWGKSL</sequence>
<keyword evidence="2" id="KW-1185">Reference proteome</keyword>
<proteinExistence type="predicted"/>
<dbReference type="Proteomes" id="UP000046090">
    <property type="component" value="Unassembled WGS sequence"/>
</dbReference>
<reference evidence="2" key="1">
    <citation type="submission" date="2014-12" db="EMBL/GenBank/DDBJ databases">
        <authorList>
            <person name="Smet A."/>
        </authorList>
    </citation>
    <scope>NUCLEOTIDE SEQUENCE [LARGE SCALE GENOMIC DNA]</scope>
</reference>
<dbReference type="EMBL" id="CDMK01000001">
    <property type="protein sequence ID" value="CRI34120.1"/>
    <property type="molecule type" value="Genomic_DNA"/>
</dbReference>
<organism evidence="1 2">
    <name type="scientific">Helicobacter heilmannii</name>
    <dbReference type="NCBI Taxonomy" id="35817"/>
    <lineage>
        <taxon>Bacteria</taxon>
        <taxon>Pseudomonadati</taxon>
        <taxon>Campylobacterota</taxon>
        <taxon>Epsilonproteobacteria</taxon>
        <taxon>Campylobacterales</taxon>
        <taxon>Helicobacteraceae</taxon>
        <taxon>Helicobacter</taxon>
    </lineage>
</organism>
<protein>
    <submittedName>
        <fullName evidence="1">Uncharacterized protein</fullName>
    </submittedName>
</protein>
<accession>A0A0K2YAV1</accession>
<evidence type="ECO:0000313" key="2">
    <source>
        <dbReference type="Proteomes" id="UP000046090"/>
    </source>
</evidence>